<gene>
    <name evidence="7" type="ORF">HC031_21505</name>
</gene>
<evidence type="ECO:0000259" key="6">
    <source>
        <dbReference type="Pfam" id="PF00296"/>
    </source>
</evidence>
<dbReference type="RefSeq" id="WP_167927185.1">
    <property type="nucleotide sequence ID" value="NZ_JAATVY010000017.1"/>
</dbReference>
<dbReference type="InterPro" id="IPR016215">
    <property type="entry name" value="NTA_MOA"/>
</dbReference>
<dbReference type="NCBIfam" id="TIGR03860">
    <property type="entry name" value="FMN_nitrolo"/>
    <property type="match status" value="1"/>
</dbReference>
<protein>
    <submittedName>
        <fullName evidence="7">LLM class flavin-dependent oxidoreductase</fullName>
    </submittedName>
</protein>
<dbReference type="InterPro" id="IPR036661">
    <property type="entry name" value="Luciferase-like_sf"/>
</dbReference>
<evidence type="ECO:0000313" key="7">
    <source>
        <dbReference type="EMBL" id="NJC72273.1"/>
    </source>
</evidence>
<dbReference type="EMBL" id="JAATVY010000017">
    <property type="protein sequence ID" value="NJC72273.1"/>
    <property type="molecule type" value="Genomic_DNA"/>
</dbReference>
<dbReference type="SUPFAM" id="SSF51679">
    <property type="entry name" value="Bacterial luciferase-like"/>
    <property type="match status" value="1"/>
</dbReference>
<dbReference type="Gene3D" id="3.20.20.30">
    <property type="entry name" value="Luciferase-like domain"/>
    <property type="match status" value="1"/>
</dbReference>
<dbReference type="Proteomes" id="UP000722989">
    <property type="component" value="Unassembled WGS sequence"/>
</dbReference>
<evidence type="ECO:0000256" key="3">
    <source>
        <dbReference type="ARBA" id="ARBA00023002"/>
    </source>
</evidence>
<reference evidence="7 8" key="1">
    <citation type="submission" date="2020-03" db="EMBL/GenBank/DDBJ databases">
        <title>WGS of the type strain of Planosporangium spp.</title>
        <authorList>
            <person name="Thawai C."/>
        </authorList>
    </citation>
    <scope>NUCLEOTIDE SEQUENCE [LARGE SCALE GENOMIC DNA]</scope>
    <source>
        <strain evidence="7 8">TBRC 5610</strain>
    </source>
</reference>
<evidence type="ECO:0000256" key="4">
    <source>
        <dbReference type="ARBA" id="ARBA00023033"/>
    </source>
</evidence>
<dbReference type="PIRSF" id="PIRSF000337">
    <property type="entry name" value="NTA_MOA"/>
    <property type="match status" value="1"/>
</dbReference>
<comment type="similarity">
    <text evidence="5">Belongs to the NtaA/SnaA/DszA monooxygenase family.</text>
</comment>
<sequence>MTRRLHLNAFLMETGHHEAAWRLPESDPYAATSVTHFQHLARVAERGKLDSLFLADSPVLWHGRIGRRPAATLEPTVLLTALAGVTEHIGLIATASTTYNEPYNLARRFASLDHISGGRAGWNIVTTAGLDAARNFNLNELPAHRERYARAAEFLDVAIKLWDSWDDDAIVADKEAGVWGDDARVHPAAHAGEFYRVAGALDVSRSPQGRPLLVQAGSSEDGKEFAARYAEAVFTAHQTLADAQAFYADLKARTAAAGRDPDTIKILPGIVPAIGSSEAEALALEAELDRLIRPEYAMRQLAETLRLSPDDLDLDRELPADLPDEDEIEGAKSRYTLIVTLARRERLTVRQLIGRLGGGRGHRTFAGTPEQVADAIEQWFRSGAADGFNIMPPVLPRGLEDFVDHVVPILQRRGLFRTEYSGRTLREHYGLARPASRYATVAHAPVLAGADR</sequence>
<accession>A0ABX0Y2K6</accession>
<comment type="caution">
    <text evidence="7">The sequence shown here is derived from an EMBL/GenBank/DDBJ whole genome shotgun (WGS) entry which is preliminary data.</text>
</comment>
<evidence type="ECO:0000256" key="2">
    <source>
        <dbReference type="ARBA" id="ARBA00022643"/>
    </source>
</evidence>
<evidence type="ECO:0000256" key="5">
    <source>
        <dbReference type="ARBA" id="ARBA00033748"/>
    </source>
</evidence>
<name>A0ABX0Y2K6_9ACTN</name>
<keyword evidence="4" id="KW-0503">Monooxygenase</keyword>
<keyword evidence="8" id="KW-1185">Reference proteome</keyword>
<evidence type="ECO:0000313" key="8">
    <source>
        <dbReference type="Proteomes" id="UP000722989"/>
    </source>
</evidence>
<evidence type="ECO:0000256" key="1">
    <source>
        <dbReference type="ARBA" id="ARBA00022630"/>
    </source>
</evidence>
<organism evidence="7 8">
    <name type="scientific">Planosporangium thailandense</name>
    <dbReference type="NCBI Taxonomy" id="765197"/>
    <lineage>
        <taxon>Bacteria</taxon>
        <taxon>Bacillati</taxon>
        <taxon>Actinomycetota</taxon>
        <taxon>Actinomycetes</taxon>
        <taxon>Micromonosporales</taxon>
        <taxon>Micromonosporaceae</taxon>
        <taxon>Planosporangium</taxon>
    </lineage>
</organism>
<feature type="domain" description="Luciferase-like" evidence="6">
    <location>
        <begin position="27"/>
        <end position="384"/>
    </location>
</feature>
<dbReference type="CDD" id="cd01095">
    <property type="entry name" value="Nitrilotriacetate_monoxgenase"/>
    <property type="match status" value="1"/>
</dbReference>
<dbReference type="PANTHER" id="PTHR30011">
    <property type="entry name" value="ALKANESULFONATE MONOOXYGENASE-RELATED"/>
    <property type="match status" value="1"/>
</dbReference>
<dbReference type="InterPro" id="IPR011251">
    <property type="entry name" value="Luciferase-like_dom"/>
</dbReference>
<keyword evidence="1" id="KW-0285">Flavoprotein</keyword>
<keyword evidence="2" id="KW-0288">FMN</keyword>
<proteinExistence type="inferred from homology"/>
<dbReference type="PANTHER" id="PTHR30011:SF16">
    <property type="entry name" value="C2H2 FINGER DOMAIN TRANSCRIPTION FACTOR (EUROFUNG)-RELATED"/>
    <property type="match status" value="1"/>
</dbReference>
<dbReference type="InterPro" id="IPR051260">
    <property type="entry name" value="Diverse_substr_monoxygenases"/>
</dbReference>
<keyword evidence="3" id="KW-0560">Oxidoreductase</keyword>
<dbReference type="Pfam" id="PF00296">
    <property type="entry name" value="Bac_luciferase"/>
    <property type="match status" value="1"/>
</dbReference>